<dbReference type="RefSeq" id="WP_043434474.1">
    <property type="nucleotide sequence ID" value="NZ_CP021080.1"/>
</dbReference>
<gene>
    <name evidence="3" type="ORF">LK07_16235</name>
</gene>
<sequence>MAAEVPSQGRMPGDRDERPPAVPDAVWRRFLTDTDHAIRASAPRKPSTREQATALHERSVDAVGELWERRGPWAGPAWRDVDGRARRRRVGHVLGSVAVIALAVSALSCVPAGPGLPGEGPADGTAQRSEDVPPDRVPAVTGLSTGPIRTGTAQPAPRTG</sequence>
<dbReference type="KEGG" id="splu:LK06_015100"/>
<evidence type="ECO:0000256" key="1">
    <source>
        <dbReference type="SAM" id="MobiDB-lite"/>
    </source>
</evidence>
<accession>A0A221P0N0</accession>
<reference evidence="3 4" key="1">
    <citation type="submission" date="2017-07" db="EMBL/GenBank/DDBJ databases">
        <title>Genome sequence of Streptomyces pluripotens MUSC 137T.</title>
        <authorList>
            <person name="Ser H.-L."/>
            <person name="Lee L.-H."/>
        </authorList>
    </citation>
    <scope>NUCLEOTIDE SEQUENCE [LARGE SCALE GENOMIC DNA]</scope>
    <source>
        <strain evidence="3 4">MUSC 137</strain>
    </source>
</reference>
<name>A0A221P0N0_9ACTN</name>
<feature type="region of interest" description="Disordered" evidence="1">
    <location>
        <begin position="1"/>
        <end position="22"/>
    </location>
</feature>
<dbReference type="Proteomes" id="UP000031501">
    <property type="component" value="Chromosome"/>
</dbReference>
<feature type="region of interest" description="Disordered" evidence="1">
    <location>
        <begin position="110"/>
        <end position="160"/>
    </location>
</feature>
<keyword evidence="2" id="KW-1133">Transmembrane helix</keyword>
<keyword evidence="2" id="KW-0472">Membrane</keyword>
<dbReference type="EMBL" id="CP022433">
    <property type="protein sequence ID" value="ASN25315.1"/>
    <property type="molecule type" value="Genomic_DNA"/>
</dbReference>
<evidence type="ECO:0000313" key="3">
    <source>
        <dbReference type="EMBL" id="ASN25315.1"/>
    </source>
</evidence>
<evidence type="ECO:0000256" key="2">
    <source>
        <dbReference type="SAM" id="Phobius"/>
    </source>
</evidence>
<dbReference type="OrthoDB" id="4333367at2"/>
<protein>
    <submittedName>
        <fullName evidence="3">Uncharacterized protein</fullName>
    </submittedName>
</protein>
<proteinExistence type="predicted"/>
<keyword evidence="2" id="KW-0812">Transmembrane</keyword>
<keyword evidence="4" id="KW-1185">Reference proteome</keyword>
<evidence type="ECO:0000313" key="4">
    <source>
        <dbReference type="Proteomes" id="UP000031501"/>
    </source>
</evidence>
<organism evidence="3 4">
    <name type="scientific">Streptomyces pluripotens</name>
    <dbReference type="NCBI Taxonomy" id="1355015"/>
    <lineage>
        <taxon>Bacteria</taxon>
        <taxon>Bacillati</taxon>
        <taxon>Actinomycetota</taxon>
        <taxon>Actinomycetes</taxon>
        <taxon>Kitasatosporales</taxon>
        <taxon>Streptomycetaceae</taxon>
        <taxon>Streptomyces</taxon>
    </lineage>
</organism>
<dbReference type="AlphaFoldDB" id="A0A221P0N0"/>
<feature type="transmembrane region" description="Helical" evidence="2">
    <location>
        <begin position="93"/>
        <end position="113"/>
    </location>
</feature>
<feature type="compositionally biased region" description="Low complexity" evidence="1">
    <location>
        <begin position="110"/>
        <end position="124"/>
    </location>
</feature>